<dbReference type="RefSeq" id="WP_159663853.1">
    <property type="nucleotide sequence ID" value="NZ_WUUS01000002.1"/>
</dbReference>
<dbReference type="AlphaFoldDB" id="A0A6B0SVC6"/>
<dbReference type="EMBL" id="WUUS01000002">
    <property type="protein sequence ID" value="MXR40621.1"/>
    <property type="molecule type" value="Genomic_DNA"/>
</dbReference>
<feature type="region of interest" description="Disordered" evidence="1">
    <location>
        <begin position="48"/>
        <end position="73"/>
    </location>
</feature>
<name>A0A6B0SVC6_9EURY</name>
<sequence>MTAEPPGEGGSTETPVTNRYDRISLGDDGVIVYDRDRVDAWIHSSVAYELPPGEPTPDARHADHGDDAGSGAE</sequence>
<feature type="compositionally biased region" description="Basic and acidic residues" evidence="1">
    <location>
        <begin position="57"/>
        <end position="67"/>
    </location>
</feature>
<dbReference type="OrthoDB" id="299987at2157"/>
<evidence type="ECO:0000313" key="2">
    <source>
        <dbReference type="EMBL" id="MXR40621.1"/>
    </source>
</evidence>
<feature type="region of interest" description="Disordered" evidence="1">
    <location>
        <begin position="1"/>
        <end position="21"/>
    </location>
</feature>
<keyword evidence="3" id="KW-1185">Reference proteome</keyword>
<organism evidence="2 3">
    <name type="scientific">Halobaculum saliterrae</name>
    <dbReference type="NCBI Taxonomy" id="2073113"/>
    <lineage>
        <taxon>Archaea</taxon>
        <taxon>Methanobacteriati</taxon>
        <taxon>Methanobacteriota</taxon>
        <taxon>Stenosarchaea group</taxon>
        <taxon>Halobacteria</taxon>
        <taxon>Halobacteriales</taxon>
        <taxon>Haloferacaceae</taxon>
        <taxon>Halobaculum</taxon>
    </lineage>
</organism>
<gene>
    <name evidence="2" type="ORF">GRX01_04570</name>
</gene>
<evidence type="ECO:0000256" key="1">
    <source>
        <dbReference type="SAM" id="MobiDB-lite"/>
    </source>
</evidence>
<comment type="caution">
    <text evidence="2">The sequence shown here is derived from an EMBL/GenBank/DDBJ whole genome shotgun (WGS) entry which is preliminary data.</text>
</comment>
<dbReference type="Proteomes" id="UP000437065">
    <property type="component" value="Unassembled WGS sequence"/>
</dbReference>
<accession>A0A6B0SVC6</accession>
<evidence type="ECO:0000313" key="3">
    <source>
        <dbReference type="Proteomes" id="UP000437065"/>
    </source>
</evidence>
<proteinExistence type="predicted"/>
<reference evidence="2 3" key="1">
    <citation type="submission" date="2019-12" db="EMBL/GenBank/DDBJ databases">
        <title>Isolation and characterization of three novel carbon monoxide-oxidizing members of Halobacteria from salione crusts and soils.</title>
        <authorList>
            <person name="Myers M.R."/>
            <person name="King G.M."/>
        </authorList>
    </citation>
    <scope>NUCLEOTIDE SEQUENCE [LARGE SCALE GENOMIC DNA]</scope>
    <source>
        <strain evidence="2 3">WSA2</strain>
    </source>
</reference>
<protein>
    <submittedName>
        <fullName evidence="2">Uncharacterized protein</fullName>
    </submittedName>
</protein>